<comment type="caution">
    <text evidence="2">The sequence shown here is derived from an EMBL/GenBank/DDBJ whole genome shotgun (WGS) entry which is preliminary data.</text>
</comment>
<dbReference type="SUPFAM" id="SSF89796">
    <property type="entry name" value="CoA-transferase family III (CaiB/BaiF)"/>
    <property type="match status" value="1"/>
</dbReference>
<dbReference type="PANTHER" id="PTHR48207">
    <property type="entry name" value="SUCCINATE--HYDROXYMETHYLGLUTARATE COA-TRANSFERASE"/>
    <property type="match status" value="1"/>
</dbReference>
<dbReference type="Gene3D" id="3.30.1540.10">
    <property type="entry name" value="formyl-coa transferase, domain 3"/>
    <property type="match status" value="1"/>
</dbReference>
<proteinExistence type="predicted"/>
<dbReference type="Proteomes" id="UP000629287">
    <property type="component" value="Unassembled WGS sequence"/>
</dbReference>
<protein>
    <submittedName>
        <fullName evidence="2">Crotonobetainyl-CoA:carnitine CoA-transferase CaiB-like acyl-CoA transferase</fullName>
    </submittedName>
</protein>
<evidence type="ECO:0000313" key="3">
    <source>
        <dbReference type="Proteomes" id="UP000629287"/>
    </source>
</evidence>
<accession>A0A8I0NX59</accession>
<organism evidence="2 3">
    <name type="scientific">Streptomyces stelliscabiei</name>
    <dbReference type="NCBI Taxonomy" id="146820"/>
    <lineage>
        <taxon>Bacteria</taxon>
        <taxon>Bacillati</taxon>
        <taxon>Actinomycetota</taxon>
        <taxon>Actinomycetes</taxon>
        <taxon>Kitasatosporales</taxon>
        <taxon>Streptomycetaceae</taxon>
        <taxon>Streptomyces</taxon>
    </lineage>
</organism>
<dbReference type="Gene3D" id="3.40.50.10540">
    <property type="entry name" value="Crotonobetainyl-coa:carnitine coa-transferase, domain 1"/>
    <property type="match status" value="1"/>
</dbReference>
<keyword evidence="3" id="KW-1185">Reference proteome</keyword>
<dbReference type="InterPro" id="IPR050483">
    <property type="entry name" value="CoA-transferase_III_domain"/>
</dbReference>
<dbReference type="InterPro" id="IPR044855">
    <property type="entry name" value="CoA-Trfase_III_dom3_sf"/>
</dbReference>
<name>A0A8I0NX59_9ACTN</name>
<evidence type="ECO:0000256" key="1">
    <source>
        <dbReference type="ARBA" id="ARBA00022679"/>
    </source>
</evidence>
<dbReference type="InterPro" id="IPR003673">
    <property type="entry name" value="CoA-Trfase_fam_III"/>
</dbReference>
<dbReference type="AlphaFoldDB" id="A0A8I0NX59"/>
<dbReference type="GO" id="GO:0008410">
    <property type="term" value="F:CoA-transferase activity"/>
    <property type="evidence" value="ECO:0007669"/>
    <property type="project" value="TreeGrafter"/>
</dbReference>
<dbReference type="GeneID" id="86824928"/>
<gene>
    <name evidence="2" type="ORF">H4687_000244</name>
</gene>
<dbReference type="PANTHER" id="PTHR48207:SF3">
    <property type="entry name" value="SUCCINATE--HYDROXYMETHYLGLUTARATE COA-TRANSFERASE"/>
    <property type="match status" value="1"/>
</dbReference>
<dbReference type="EMBL" id="JADBGF010000001">
    <property type="protein sequence ID" value="MBE1594115.1"/>
    <property type="molecule type" value="Genomic_DNA"/>
</dbReference>
<dbReference type="InterPro" id="IPR023606">
    <property type="entry name" value="CoA-Trfase_III_dom_1_sf"/>
</dbReference>
<sequence length="288" mass="32047">MIRARPRRARLDDLLGDADVVLIAGTTSRWSEKGIDLDDVRRRARRAVIGHVTAWGDDGPRTHLRSNELLLQAAGGFMNLIGSASREPVRLGSHPLQATAGLLVLDGVMIGLFHRQSTGQATSFETSEFEAATHVEWKIASTFQTGRPIERRGDEGGGPLVARTRDGHFGLFFTPRDWDGVKEMLGDPRLDDPRFATSRSRALHERELKEFVEETTLPMSKKELYAHTQARSIPSGYVATMSDLLDSPQYRARDFFQRVEVPGVGSGEIPDAPWMVRTIDDLDEEDAV</sequence>
<reference evidence="2 3" key="1">
    <citation type="submission" date="2020-10" db="EMBL/GenBank/DDBJ databases">
        <title>Sequencing the genomes of 1000 actinobacteria strains.</title>
        <authorList>
            <person name="Klenk H.-P."/>
        </authorList>
    </citation>
    <scope>NUCLEOTIDE SEQUENCE [LARGE SCALE GENOMIC DNA]</scope>
    <source>
        <strain evidence="2 3">DSM 41803</strain>
    </source>
</reference>
<dbReference type="RefSeq" id="WP_046915453.1">
    <property type="nucleotide sequence ID" value="NZ_JADBGF010000001.1"/>
</dbReference>
<dbReference type="OrthoDB" id="9797653at2"/>
<evidence type="ECO:0000313" key="2">
    <source>
        <dbReference type="EMBL" id="MBE1594115.1"/>
    </source>
</evidence>
<keyword evidence="1 2" id="KW-0808">Transferase</keyword>
<dbReference type="Pfam" id="PF02515">
    <property type="entry name" value="CoA_transf_3"/>
    <property type="match status" value="1"/>
</dbReference>